<gene>
    <name evidence="7" type="ORF">GCM10007418_31920</name>
</gene>
<keyword evidence="8" id="KW-1185">Reference proteome</keyword>
<keyword evidence="3" id="KW-0564">Palmitate</keyword>
<comment type="caution">
    <text evidence="7">The sequence shown here is derived from an EMBL/GenBank/DDBJ whole genome shotgun (WGS) entry which is preliminary data.</text>
</comment>
<keyword evidence="1" id="KW-0732">Signal</keyword>
<dbReference type="Gene3D" id="2.40.128.270">
    <property type="match status" value="1"/>
</dbReference>
<sequence>MSVAAQGAFGTQLGFKRYKTEGQQVPLPFSLEVPSDISGSLRAVISVNGQPLWLAEDVGFARGAEPVDLGAMRLESVTPLSFASRFDCDGTEALFGVIDNDAIMRVHGQDYRMVETIAASGARYVAEGDDRTELWSKGKSAMVIVAGDELPECTLIDKSAEPYNASGNEPGWNLEITETQVDVVADYGALTRTAPRPEVLVAPGTYLFDMPGINASLTLREQLCRDNATGMPHPHRAMLKLDDRELHGCGGDPSSLLTGVVWQIQEVANKEVIDSTTVTIEFSEGGRVSGGTGCNRFMGGYDLTGEGLTFRQVGSTMMACRDALMTQEQGVLDALEQVRRFDIDDAGALLLIGGPEDNILLTAHRP</sequence>
<evidence type="ECO:0000259" key="6">
    <source>
        <dbReference type="Pfam" id="PF09864"/>
    </source>
</evidence>
<dbReference type="Pfam" id="PF03724">
    <property type="entry name" value="META"/>
    <property type="match status" value="1"/>
</dbReference>
<evidence type="ECO:0000259" key="5">
    <source>
        <dbReference type="Pfam" id="PF03724"/>
    </source>
</evidence>
<evidence type="ECO:0000256" key="1">
    <source>
        <dbReference type="ARBA" id="ARBA00022729"/>
    </source>
</evidence>
<evidence type="ECO:0000256" key="3">
    <source>
        <dbReference type="ARBA" id="ARBA00023139"/>
    </source>
</evidence>
<organism evidence="7 8">
    <name type="scientific">Halopseudomonas salina</name>
    <dbReference type="NCBI Taxonomy" id="1323744"/>
    <lineage>
        <taxon>Bacteria</taxon>
        <taxon>Pseudomonadati</taxon>
        <taxon>Pseudomonadota</taxon>
        <taxon>Gammaproteobacteria</taxon>
        <taxon>Pseudomonadales</taxon>
        <taxon>Pseudomonadaceae</taxon>
        <taxon>Halopseudomonas</taxon>
    </lineage>
</organism>
<dbReference type="InterPro" id="IPR018660">
    <property type="entry name" value="MliC"/>
</dbReference>
<reference evidence="8" key="1">
    <citation type="journal article" date="2019" name="Int. J. Syst. Evol. Microbiol.">
        <title>The Global Catalogue of Microorganisms (GCM) 10K type strain sequencing project: providing services to taxonomists for standard genome sequencing and annotation.</title>
        <authorList>
            <consortium name="The Broad Institute Genomics Platform"/>
            <consortium name="The Broad Institute Genome Sequencing Center for Infectious Disease"/>
            <person name="Wu L."/>
            <person name="Ma J."/>
        </authorList>
    </citation>
    <scope>NUCLEOTIDE SEQUENCE [LARGE SCALE GENOMIC DNA]</scope>
    <source>
        <strain evidence="8">CGMCC 1.12482</strain>
    </source>
</reference>
<dbReference type="SUPFAM" id="SSF141488">
    <property type="entry name" value="YdhA-like"/>
    <property type="match status" value="1"/>
</dbReference>
<evidence type="ECO:0000313" key="8">
    <source>
        <dbReference type="Proteomes" id="UP000638188"/>
    </source>
</evidence>
<feature type="domain" description="C-type lysozyme inhibitor" evidence="6">
    <location>
        <begin position="100"/>
        <end position="147"/>
    </location>
</feature>
<dbReference type="InterPro" id="IPR005184">
    <property type="entry name" value="DUF306_Meta_HslJ"/>
</dbReference>
<dbReference type="PANTHER" id="PTHR35535">
    <property type="entry name" value="HEAT SHOCK PROTEIN HSLJ"/>
    <property type="match status" value="1"/>
</dbReference>
<feature type="domain" description="DUF306" evidence="5">
    <location>
        <begin position="256"/>
        <end position="353"/>
    </location>
</feature>
<evidence type="ECO:0000256" key="4">
    <source>
        <dbReference type="ARBA" id="ARBA00023288"/>
    </source>
</evidence>
<protein>
    <submittedName>
        <fullName evidence="7">HslJ</fullName>
    </submittedName>
</protein>
<evidence type="ECO:0000256" key="2">
    <source>
        <dbReference type="ARBA" id="ARBA00023136"/>
    </source>
</evidence>
<dbReference type="PANTHER" id="PTHR35535:SF1">
    <property type="entry name" value="HEAT SHOCK PROTEIN HSLJ"/>
    <property type="match status" value="1"/>
</dbReference>
<dbReference type="InterPro" id="IPR053147">
    <property type="entry name" value="Hsp_HslJ-like"/>
</dbReference>
<dbReference type="Proteomes" id="UP000638188">
    <property type="component" value="Unassembled WGS sequence"/>
</dbReference>
<keyword evidence="2" id="KW-0472">Membrane</keyword>
<dbReference type="EMBL" id="BMFF01000008">
    <property type="protein sequence ID" value="GGD10516.1"/>
    <property type="molecule type" value="Genomic_DNA"/>
</dbReference>
<keyword evidence="4" id="KW-0449">Lipoprotein</keyword>
<dbReference type="InterPro" id="IPR036328">
    <property type="entry name" value="MliC_sf"/>
</dbReference>
<dbReference type="InterPro" id="IPR038670">
    <property type="entry name" value="HslJ-like_sf"/>
</dbReference>
<accession>A0ABQ1Q1I6</accession>
<dbReference type="Gene3D" id="2.40.128.200">
    <property type="match status" value="1"/>
</dbReference>
<dbReference type="Pfam" id="PF09864">
    <property type="entry name" value="MliC"/>
    <property type="match status" value="1"/>
</dbReference>
<proteinExistence type="predicted"/>
<evidence type="ECO:0000313" key="7">
    <source>
        <dbReference type="EMBL" id="GGD10516.1"/>
    </source>
</evidence>
<name>A0ABQ1Q1I6_9GAMM</name>